<dbReference type="InterPro" id="IPR035969">
    <property type="entry name" value="Rab-GAP_TBC_sf"/>
</dbReference>
<evidence type="ECO:0000256" key="1">
    <source>
        <dbReference type="ARBA" id="ARBA00022468"/>
    </source>
</evidence>
<dbReference type="SMART" id="SM00164">
    <property type="entry name" value="TBC"/>
    <property type="match status" value="1"/>
</dbReference>
<protein>
    <submittedName>
        <fullName evidence="4">Rab-GAP TBC domain-containing protein</fullName>
    </submittedName>
</protein>
<dbReference type="PANTHER" id="PTHR22957:SF26">
    <property type="entry name" value="LD44506P"/>
    <property type="match status" value="1"/>
</dbReference>
<dbReference type="Proteomes" id="UP000887574">
    <property type="component" value="Unplaced"/>
</dbReference>
<dbReference type="InterPro" id="IPR000195">
    <property type="entry name" value="Rab-GAP-TBC_dom"/>
</dbReference>
<keyword evidence="1" id="KW-0343">GTPase activation</keyword>
<evidence type="ECO:0000313" key="3">
    <source>
        <dbReference type="Proteomes" id="UP000887574"/>
    </source>
</evidence>
<name>A0A915EHC0_9BILA</name>
<feature type="domain" description="Rab-GAP TBC" evidence="2">
    <location>
        <begin position="1"/>
        <end position="172"/>
    </location>
</feature>
<dbReference type="Gene3D" id="1.10.472.80">
    <property type="entry name" value="Ypt/Rab-GAP domain of gyp1p, domain 3"/>
    <property type="match status" value="1"/>
</dbReference>
<dbReference type="PROSITE" id="PS50086">
    <property type="entry name" value="TBC_RABGAP"/>
    <property type="match status" value="1"/>
</dbReference>
<accession>A0A915EHC0</accession>
<dbReference type="FunFam" id="1.10.8.270:FF:000004">
    <property type="entry name" value="TBC1 domain family, member 22B"/>
    <property type="match status" value="1"/>
</dbReference>
<sequence length="242" mass="28412">MFRQIYIDVPRMCPLHPIFQQSVVRECFERMLFVWAARHPSSGYVQGINDLATPFFLVFLSEFVLEEDLETFHVSKLSKEQLRTVEADTFWCVSFLLENIQDNYTFEQPGIHLKVQDLKEVISVTDEQLYDHFDKHGVDFPSVLIPATIRLWDTYLSEKDGFSEFHTYVCAAFLRLWSKRLQSETDFQGIMILLQNLPTKNWTNEQICELTADAFSLMQVFSGSAKQHLNSSQLRHRNVHRH</sequence>
<evidence type="ECO:0000259" key="2">
    <source>
        <dbReference type="PROSITE" id="PS50086"/>
    </source>
</evidence>
<keyword evidence="3" id="KW-1185">Reference proteome</keyword>
<evidence type="ECO:0000313" key="4">
    <source>
        <dbReference type="WBParaSite" id="jg5349.2"/>
    </source>
</evidence>
<dbReference type="PANTHER" id="PTHR22957">
    <property type="entry name" value="TBC1 DOMAIN FAMILY MEMBER GTPASE-ACTIVATING PROTEIN"/>
    <property type="match status" value="1"/>
</dbReference>
<dbReference type="Pfam" id="PF00566">
    <property type="entry name" value="RabGAP-TBC"/>
    <property type="match status" value="1"/>
</dbReference>
<reference evidence="4" key="1">
    <citation type="submission" date="2022-11" db="UniProtKB">
        <authorList>
            <consortium name="WormBaseParasite"/>
        </authorList>
    </citation>
    <scope>IDENTIFICATION</scope>
</reference>
<dbReference type="SUPFAM" id="SSF47923">
    <property type="entry name" value="Ypt/Rab-GAP domain of gyp1p"/>
    <property type="match status" value="2"/>
</dbReference>
<dbReference type="GO" id="GO:0005096">
    <property type="term" value="F:GTPase activator activity"/>
    <property type="evidence" value="ECO:0007669"/>
    <property type="project" value="UniProtKB-KW"/>
</dbReference>
<dbReference type="WBParaSite" id="jg5349.2">
    <property type="protein sequence ID" value="jg5349.2"/>
    <property type="gene ID" value="jg5349"/>
</dbReference>
<proteinExistence type="predicted"/>
<organism evidence="3 4">
    <name type="scientific">Ditylenchus dipsaci</name>
    <dbReference type="NCBI Taxonomy" id="166011"/>
    <lineage>
        <taxon>Eukaryota</taxon>
        <taxon>Metazoa</taxon>
        <taxon>Ecdysozoa</taxon>
        <taxon>Nematoda</taxon>
        <taxon>Chromadorea</taxon>
        <taxon>Rhabditida</taxon>
        <taxon>Tylenchina</taxon>
        <taxon>Tylenchomorpha</taxon>
        <taxon>Sphaerularioidea</taxon>
        <taxon>Anguinidae</taxon>
        <taxon>Anguininae</taxon>
        <taxon>Ditylenchus</taxon>
    </lineage>
</organism>
<dbReference type="AlphaFoldDB" id="A0A915EHC0"/>
<dbReference type="Gene3D" id="1.10.8.270">
    <property type="entry name" value="putative rabgap domain of human tbc1 domain family member 14 like domains"/>
    <property type="match status" value="1"/>
</dbReference>